<evidence type="ECO:0000256" key="1">
    <source>
        <dbReference type="SAM" id="MobiDB-lite"/>
    </source>
</evidence>
<name>A0A371CLA3_9APHY</name>
<dbReference type="OrthoDB" id="2729552at2759"/>
<accession>A0A371CLA3</accession>
<protein>
    <submittedName>
        <fullName evidence="2">Uncharacterized protein</fullName>
    </submittedName>
</protein>
<dbReference type="Proteomes" id="UP000256964">
    <property type="component" value="Unassembled WGS sequence"/>
</dbReference>
<dbReference type="STRING" id="139420.A0A371CLA3"/>
<evidence type="ECO:0000313" key="3">
    <source>
        <dbReference type="Proteomes" id="UP000256964"/>
    </source>
</evidence>
<organism evidence="2 3">
    <name type="scientific">Lentinus brumalis</name>
    <dbReference type="NCBI Taxonomy" id="2498619"/>
    <lineage>
        <taxon>Eukaryota</taxon>
        <taxon>Fungi</taxon>
        <taxon>Dikarya</taxon>
        <taxon>Basidiomycota</taxon>
        <taxon>Agaricomycotina</taxon>
        <taxon>Agaricomycetes</taxon>
        <taxon>Polyporales</taxon>
        <taxon>Polyporaceae</taxon>
        <taxon>Lentinus</taxon>
    </lineage>
</organism>
<gene>
    <name evidence="2" type="ORF">OH76DRAFT_1365215</name>
</gene>
<sequence length="189" mass="21703">MSRCPETCTLVQPPVQHLRTKPDRARTPRIAVEDPRTRHREYTVNFKDPEGPSKPIQARRVAGRRLAHAAVRSNPAQALFTEDEDTRPSVPDEWTQLGLQLAGLTTGREEAVEQPEPAAPEQRTPDEPSISIRAGFTKSQELAEKAADQRPRTFEEMVPEQYRQYRKVFDKQSSERFPDRRPWDHAIDL</sequence>
<keyword evidence="3" id="KW-1185">Reference proteome</keyword>
<proteinExistence type="predicted"/>
<feature type="region of interest" description="Disordered" evidence="1">
    <location>
        <begin position="106"/>
        <end position="131"/>
    </location>
</feature>
<feature type="non-terminal residue" evidence="2">
    <location>
        <position position="189"/>
    </location>
</feature>
<feature type="region of interest" description="Disordered" evidence="1">
    <location>
        <begin position="170"/>
        <end position="189"/>
    </location>
</feature>
<reference evidence="2 3" key="1">
    <citation type="journal article" date="2018" name="Biotechnol. Biofuels">
        <title>Integrative visual omics of the white-rot fungus Polyporus brumalis exposes the biotechnological potential of its oxidative enzymes for delignifying raw plant biomass.</title>
        <authorList>
            <person name="Miyauchi S."/>
            <person name="Rancon A."/>
            <person name="Drula E."/>
            <person name="Hage H."/>
            <person name="Chaduli D."/>
            <person name="Favel A."/>
            <person name="Grisel S."/>
            <person name="Henrissat B."/>
            <person name="Herpoel-Gimbert I."/>
            <person name="Ruiz-Duenas F.J."/>
            <person name="Chevret D."/>
            <person name="Hainaut M."/>
            <person name="Lin J."/>
            <person name="Wang M."/>
            <person name="Pangilinan J."/>
            <person name="Lipzen A."/>
            <person name="Lesage-Meessen L."/>
            <person name="Navarro D."/>
            <person name="Riley R."/>
            <person name="Grigoriev I.V."/>
            <person name="Zhou S."/>
            <person name="Raouche S."/>
            <person name="Rosso M.N."/>
        </authorList>
    </citation>
    <scope>NUCLEOTIDE SEQUENCE [LARGE SCALE GENOMIC DNA]</scope>
    <source>
        <strain evidence="2 3">BRFM 1820</strain>
    </source>
</reference>
<evidence type="ECO:0000313" key="2">
    <source>
        <dbReference type="EMBL" id="RDX41062.1"/>
    </source>
</evidence>
<dbReference type="EMBL" id="KZ857525">
    <property type="protein sequence ID" value="RDX41062.1"/>
    <property type="molecule type" value="Genomic_DNA"/>
</dbReference>
<dbReference type="AlphaFoldDB" id="A0A371CLA3"/>